<dbReference type="CDD" id="cd03468">
    <property type="entry name" value="PolY_like"/>
    <property type="match status" value="1"/>
</dbReference>
<reference evidence="3 4" key="1">
    <citation type="submission" date="2023-02" db="EMBL/GenBank/DDBJ databases">
        <title>Genome sequence of Sphingomonas naphthae.</title>
        <authorList>
            <person name="Kim S."/>
            <person name="Heo J."/>
            <person name="Kwon S.-W."/>
        </authorList>
    </citation>
    <scope>NUCLEOTIDE SEQUENCE [LARGE SCALE GENOMIC DNA]</scope>
    <source>
        <strain evidence="3 4">KACC 18716</strain>
    </source>
</reference>
<organism evidence="3 4">
    <name type="scientific">Sphingomonas naphthae</name>
    <dbReference type="NCBI Taxonomy" id="1813468"/>
    <lineage>
        <taxon>Bacteria</taxon>
        <taxon>Pseudomonadati</taxon>
        <taxon>Pseudomonadota</taxon>
        <taxon>Alphaproteobacteria</taxon>
        <taxon>Sphingomonadales</taxon>
        <taxon>Sphingomonadaceae</taxon>
        <taxon>Sphingomonas</taxon>
    </lineage>
</organism>
<evidence type="ECO:0000313" key="3">
    <source>
        <dbReference type="EMBL" id="WCT75147.1"/>
    </source>
</evidence>
<sequence>MPSSASPRRYLAIHLPFLAMHAWEEAGLGENRSPQGEGIITVFTEKHANAMRLTALSPRAQAIGLTVGLTLADARAREPGIAAVDRDHAAEARLLGRLLAGLVRYTPMAAAEPPDGLMLDITGCTHFYRGEMGLRADVDRRLAAARVIARTAIGHTPQAARALARFGGRNLMALPVAALEAPPEVELALRRAGLKTIADLAGRPRGPLAARFGDLPLRLARLLGEEDKRITPHRVPPPVAAVRRFAEPVARTEHALAVLAELVAEAGAELERRGQGGRRFEARFFRSDGAIAALAVETGRPARDPAILDRLFRERLEALSDPLDPGFGYDLIRLDVPRAEPMGVTQPGLDAPVEEAKEDMVALVDRLSARMGRRRLSRAQPHASHIPERAVAPLPPEAAPAAWGATEPGEPPLRPLLLFDPPQPVEVVAGTPDGPPKRFTWRRTAYQVATAEGPERIAPEWWRRLTSTGRTRDYYRIEDGAGHRFWLFRSGLFGDEGDPPRWYIHGRFA</sequence>
<dbReference type="RefSeq" id="WP_273690740.1">
    <property type="nucleotide sequence ID" value="NZ_CP117411.1"/>
</dbReference>
<dbReference type="InterPro" id="IPR017961">
    <property type="entry name" value="DNA_pol_Y-fam_little_finger"/>
</dbReference>
<gene>
    <name evidence="3" type="ORF">PQ455_08005</name>
</gene>
<dbReference type="SUPFAM" id="SSF56672">
    <property type="entry name" value="DNA/RNA polymerases"/>
    <property type="match status" value="1"/>
</dbReference>
<proteinExistence type="predicted"/>
<dbReference type="EMBL" id="CP117411">
    <property type="protein sequence ID" value="WCT75147.1"/>
    <property type="molecule type" value="Genomic_DNA"/>
</dbReference>
<evidence type="ECO:0000256" key="1">
    <source>
        <dbReference type="ARBA" id="ARBA00022763"/>
    </source>
</evidence>
<protein>
    <submittedName>
        <fullName evidence="3">DNA polymerase Y family protein</fullName>
    </submittedName>
</protein>
<evidence type="ECO:0000259" key="2">
    <source>
        <dbReference type="Pfam" id="PF11799"/>
    </source>
</evidence>
<accession>A0ABY7TR78</accession>
<dbReference type="InterPro" id="IPR050356">
    <property type="entry name" value="SulA_CellDiv_inhibitor"/>
</dbReference>
<evidence type="ECO:0000313" key="4">
    <source>
        <dbReference type="Proteomes" id="UP001220395"/>
    </source>
</evidence>
<keyword evidence="1" id="KW-0227">DNA damage</keyword>
<feature type="domain" description="DNA polymerase Y-family little finger" evidence="2">
    <location>
        <begin position="241"/>
        <end position="342"/>
    </location>
</feature>
<dbReference type="PANTHER" id="PTHR35369:SF2">
    <property type="entry name" value="BLR3025 PROTEIN"/>
    <property type="match status" value="1"/>
</dbReference>
<dbReference type="Proteomes" id="UP001220395">
    <property type="component" value="Chromosome"/>
</dbReference>
<keyword evidence="4" id="KW-1185">Reference proteome</keyword>
<dbReference type="Pfam" id="PF11799">
    <property type="entry name" value="IMS_C"/>
    <property type="match status" value="1"/>
</dbReference>
<dbReference type="InterPro" id="IPR043502">
    <property type="entry name" value="DNA/RNA_pol_sf"/>
</dbReference>
<name>A0ABY7TR78_9SPHN</name>
<dbReference type="PANTHER" id="PTHR35369">
    <property type="entry name" value="BLR3025 PROTEIN-RELATED"/>
    <property type="match status" value="1"/>
</dbReference>